<evidence type="ECO:0008006" key="5">
    <source>
        <dbReference type="Google" id="ProtNLM"/>
    </source>
</evidence>
<proteinExistence type="predicted"/>
<keyword evidence="2" id="KW-0812">Transmembrane</keyword>
<accession>A0ABY5DQ69</accession>
<evidence type="ECO:0000256" key="1">
    <source>
        <dbReference type="SAM" id="MobiDB-lite"/>
    </source>
</evidence>
<feature type="region of interest" description="Disordered" evidence="1">
    <location>
        <begin position="170"/>
        <end position="206"/>
    </location>
</feature>
<feature type="transmembrane region" description="Helical" evidence="2">
    <location>
        <begin position="144"/>
        <end position="165"/>
    </location>
</feature>
<dbReference type="Proteomes" id="UP001056035">
    <property type="component" value="Chromosome"/>
</dbReference>
<dbReference type="RefSeq" id="WP_254569600.1">
    <property type="nucleotide sequence ID" value="NZ_CP098502.1"/>
</dbReference>
<sequence length="358" mass="37001">MSRLDDLPADQKATLQLLLKQGKSYEELGTLLRLEPDAVRDRALNALDALGPGSAGGLTPSRQDEISDYLLGQQTASERAATRSFLGESKGGRTWARAVAAELRPFAGDNLPEIPAEAAEIDEAFGALSARTEARERQEQSSRIGGVLLLLGAAAIVAVLVILIVSRLGGNDSSSSDSASSDTTTTQADTTSTASTTSSTAGNGGIELQIPMQSANGGQALAAGFLLRTNGERVLGINGQNFPPTDGKQFNYAVWLYTSPAKAFRLGFVGAGVPATGPNKGRLQTGADPDQIEKAANASKDPKVKAAGLATAKAIRTALANVYAFKELIITKEPAGSNSTKPGQIVVSGPIVRPATSG</sequence>
<evidence type="ECO:0000256" key="2">
    <source>
        <dbReference type="SAM" id="Phobius"/>
    </source>
</evidence>
<name>A0ABY5DQ69_9ACTN</name>
<feature type="compositionally biased region" description="Low complexity" evidence="1">
    <location>
        <begin position="172"/>
        <end position="201"/>
    </location>
</feature>
<evidence type="ECO:0000313" key="3">
    <source>
        <dbReference type="EMBL" id="UTI62865.1"/>
    </source>
</evidence>
<reference evidence="3 4" key="1">
    <citation type="submission" date="2022-06" db="EMBL/GenBank/DDBJ databases">
        <title>Paraconexibacter antarcticus.</title>
        <authorList>
            <person name="Kim C.S."/>
        </authorList>
    </citation>
    <scope>NUCLEOTIDE SEQUENCE [LARGE SCALE GENOMIC DNA]</scope>
    <source>
        <strain evidence="3 4">02-257</strain>
    </source>
</reference>
<protein>
    <recommendedName>
        <fullName evidence="5">RNA polymerase sigma factor 70 region 4 type 2 domain-containing protein</fullName>
    </recommendedName>
</protein>
<gene>
    <name evidence="3" type="ORF">NBH00_16030</name>
</gene>
<dbReference type="EMBL" id="CP098502">
    <property type="protein sequence ID" value="UTI62865.1"/>
    <property type="molecule type" value="Genomic_DNA"/>
</dbReference>
<keyword evidence="2" id="KW-1133">Transmembrane helix</keyword>
<keyword evidence="2" id="KW-0472">Membrane</keyword>
<evidence type="ECO:0000313" key="4">
    <source>
        <dbReference type="Proteomes" id="UP001056035"/>
    </source>
</evidence>
<organism evidence="3 4">
    <name type="scientific">Paraconexibacter antarcticus</name>
    <dbReference type="NCBI Taxonomy" id="2949664"/>
    <lineage>
        <taxon>Bacteria</taxon>
        <taxon>Bacillati</taxon>
        <taxon>Actinomycetota</taxon>
        <taxon>Thermoleophilia</taxon>
        <taxon>Solirubrobacterales</taxon>
        <taxon>Paraconexibacteraceae</taxon>
        <taxon>Paraconexibacter</taxon>
    </lineage>
</organism>
<keyword evidence="4" id="KW-1185">Reference proteome</keyword>